<dbReference type="Gene3D" id="3.40.50.720">
    <property type="entry name" value="NAD(P)-binding Rossmann-like Domain"/>
    <property type="match status" value="1"/>
</dbReference>
<keyword evidence="3" id="KW-1185">Reference proteome</keyword>
<evidence type="ECO:0000313" key="2">
    <source>
        <dbReference type="EMBL" id="MCO5978155.1"/>
    </source>
</evidence>
<comment type="caution">
    <text evidence="2">The sequence shown here is derived from an EMBL/GenBank/DDBJ whole genome shotgun (WGS) entry which is preliminary data.</text>
</comment>
<protein>
    <submittedName>
        <fullName evidence="2">NAD(P)H-binding protein</fullName>
    </submittedName>
</protein>
<sequence length="329" mass="35648">MEHEHSTLVLGATGGIGGEVARQLRDAGWPVRALSRGRPPAEAGLSWVRGDALNATDVMAAAQGCRVIVHAVNPPGYRHWGDWVLPMLENTLAAARAQRALVVLPGTLYNHGPDAGALLGEAAPQHPLTRKGAIRVAMEQRLQDFAAAGGRVLIVRAGDFFGPRCGNSWFAQGLVQPGRPVTQVRQPGRAGVGHQWAYLPDVARSIVALLARRHTLEPFARFHLGGHWDADGTQMVQSIVHVVGRHGGRLPRVRAFPWWQVRLAAPFVPTLRELLEMRYLWERPVQLDNQALRTLLGTEPHTPWDAAVEATLEGLGCLPAPAVVPPLAA</sequence>
<dbReference type="InterPro" id="IPR051783">
    <property type="entry name" value="NAD(P)-dependent_oxidoreduct"/>
</dbReference>
<proteinExistence type="predicted"/>
<dbReference type="InterPro" id="IPR001509">
    <property type="entry name" value="Epimerase_deHydtase"/>
</dbReference>
<dbReference type="SUPFAM" id="SSF51735">
    <property type="entry name" value="NAD(P)-binding Rossmann-fold domains"/>
    <property type="match status" value="1"/>
</dbReference>
<organism evidence="2 3">
    <name type="scientific">Ideonella oryzae</name>
    <dbReference type="NCBI Taxonomy" id="2937441"/>
    <lineage>
        <taxon>Bacteria</taxon>
        <taxon>Pseudomonadati</taxon>
        <taxon>Pseudomonadota</taxon>
        <taxon>Betaproteobacteria</taxon>
        <taxon>Burkholderiales</taxon>
        <taxon>Sphaerotilaceae</taxon>
        <taxon>Ideonella</taxon>
    </lineage>
</organism>
<dbReference type="PANTHER" id="PTHR48079:SF6">
    <property type="entry name" value="NAD(P)-BINDING DOMAIN-CONTAINING PROTEIN-RELATED"/>
    <property type="match status" value="1"/>
</dbReference>
<dbReference type="InterPro" id="IPR036291">
    <property type="entry name" value="NAD(P)-bd_dom_sf"/>
</dbReference>
<feature type="domain" description="NAD-dependent epimerase/dehydratase" evidence="1">
    <location>
        <begin position="8"/>
        <end position="215"/>
    </location>
</feature>
<reference evidence="2 3" key="1">
    <citation type="submission" date="2022-06" db="EMBL/GenBank/DDBJ databases">
        <title>Ideonella sp. NS12-5 Genome sequencing and assembly.</title>
        <authorList>
            <person name="Jung Y."/>
        </authorList>
    </citation>
    <scope>NUCLEOTIDE SEQUENCE [LARGE SCALE GENOMIC DNA]</scope>
    <source>
        <strain evidence="2 3">NS12-5</strain>
    </source>
</reference>
<dbReference type="EMBL" id="JAMXMC010000009">
    <property type="protein sequence ID" value="MCO5978155.1"/>
    <property type="molecule type" value="Genomic_DNA"/>
</dbReference>
<accession>A0ABT1BPK1</accession>
<dbReference type="PANTHER" id="PTHR48079">
    <property type="entry name" value="PROTEIN YEEZ"/>
    <property type="match status" value="1"/>
</dbReference>
<name>A0ABT1BPK1_9BURK</name>
<dbReference type="Pfam" id="PF01370">
    <property type="entry name" value="Epimerase"/>
    <property type="match status" value="1"/>
</dbReference>
<evidence type="ECO:0000313" key="3">
    <source>
        <dbReference type="Proteomes" id="UP001204851"/>
    </source>
</evidence>
<dbReference type="Proteomes" id="UP001204851">
    <property type="component" value="Unassembled WGS sequence"/>
</dbReference>
<dbReference type="RefSeq" id="WP_252770767.1">
    <property type="nucleotide sequence ID" value="NZ_JAMXMC010000009.1"/>
</dbReference>
<evidence type="ECO:0000259" key="1">
    <source>
        <dbReference type="Pfam" id="PF01370"/>
    </source>
</evidence>
<gene>
    <name evidence="2" type="ORF">M0L44_15760</name>
</gene>